<dbReference type="PRINTS" id="PR00412">
    <property type="entry name" value="EPOXHYDRLASE"/>
</dbReference>
<keyword evidence="1 3" id="KW-0378">Hydrolase</keyword>
<evidence type="ECO:0000313" key="4">
    <source>
        <dbReference type="Proteomes" id="UP001216390"/>
    </source>
</evidence>
<dbReference type="EMBL" id="CP116942">
    <property type="protein sequence ID" value="WCO67726.1"/>
    <property type="molecule type" value="Genomic_DNA"/>
</dbReference>
<dbReference type="InterPro" id="IPR000073">
    <property type="entry name" value="AB_hydrolase_1"/>
</dbReference>
<dbReference type="InterPro" id="IPR000639">
    <property type="entry name" value="Epox_hydrolase-like"/>
</dbReference>
<dbReference type="Gene3D" id="3.40.50.1820">
    <property type="entry name" value="alpha/beta hydrolase"/>
    <property type="match status" value="1"/>
</dbReference>
<evidence type="ECO:0000259" key="2">
    <source>
        <dbReference type="Pfam" id="PF00561"/>
    </source>
</evidence>
<dbReference type="Pfam" id="PF00561">
    <property type="entry name" value="Abhydrolase_1"/>
    <property type="match status" value="1"/>
</dbReference>
<dbReference type="SUPFAM" id="SSF53474">
    <property type="entry name" value="alpha/beta-Hydrolases"/>
    <property type="match status" value="1"/>
</dbReference>
<feature type="domain" description="AB hydrolase-1" evidence="2">
    <location>
        <begin position="47"/>
        <end position="295"/>
    </location>
</feature>
<dbReference type="KEGG" id="ima:PO878_03180"/>
<dbReference type="InterPro" id="IPR029058">
    <property type="entry name" value="AB_hydrolase_fold"/>
</dbReference>
<proteinExistence type="predicted"/>
<evidence type="ECO:0000313" key="3">
    <source>
        <dbReference type="EMBL" id="WCO67726.1"/>
    </source>
</evidence>
<dbReference type="AlphaFoldDB" id="A0AAE9Y8K1"/>
<sequence length="308" mass="33878">MTVLAPPVDPTPAARLDALVGVPLTHRHLDRWWGRQHVVEAGPPDAPPLVLLHGWPQHWFAWRHVIRALAHEARVVVPDTRAFGWSRCHLDPRARRAVTTPSLAADVVDLLDDLGLASAHLAGHDWGGWFAFHVALHHPARVRSLTAAAIMPPWLSAAGVVRRAAGLGYLLPMGLLGDRAARDPRIVSWLLRISTGDDDVWATDDGRTARAHYTDRLRTPEAQEVTRLLYRRMVAVELRQACGPRPDRLAMPARLVLGGREPIAHRDVFWSRTHPGEVELVDAPGAGHWVLDEDPGAVVGALQAALRG</sequence>
<organism evidence="3 4">
    <name type="scientific">Iamia majanohamensis</name>
    <dbReference type="NCBI Taxonomy" id="467976"/>
    <lineage>
        <taxon>Bacteria</taxon>
        <taxon>Bacillati</taxon>
        <taxon>Actinomycetota</taxon>
        <taxon>Acidimicrobiia</taxon>
        <taxon>Acidimicrobiales</taxon>
        <taxon>Iamiaceae</taxon>
        <taxon>Iamia</taxon>
    </lineage>
</organism>
<evidence type="ECO:0000256" key="1">
    <source>
        <dbReference type="ARBA" id="ARBA00022801"/>
    </source>
</evidence>
<keyword evidence="4" id="KW-1185">Reference proteome</keyword>
<protein>
    <submittedName>
        <fullName evidence="3">Alpha/beta hydrolase</fullName>
    </submittedName>
</protein>
<accession>A0AAE9Y8K1</accession>
<dbReference type="RefSeq" id="WP_272737247.1">
    <property type="nucleotide sequence ID" value="NZ_CP116942.1"/>
</dbReference>
<dbReference type="GO" id="GO:0016787">
    <property type="term" value="F:hydrolase activity"/>
    <property type="evidence" value="ECO:0007669"/>
    <property type="project" value="UniProtKB-KW"/>
</dbReference>
<name>A0AAE9Y8K1_9ACTN</name>
<dbReference type="PANTHER" id="PTHR43329">
    <property type="entry name" value="EPOXIDE HYDROLASE"/>
    <property type="match status" value="1"/>
</dbReference>
<gene>
    <name evidence="3" type="ORF">PO878_03180</name>
</gene>
<dbReference type="Proteomes" id="UP001216390">
    <property type="component" value="Chromosome"/>
</dbReference>
<reference evidence="3" key="1">
    <citation type="submission" date="2023-01" db="EMBL/GenBank/DDBJ databases">
        <title>The diversity of Class Acidimicrobiia in South China Sea sediment environments and the proposal of Iamia marina sp. nov., a novel species of the genus Iamia.</title>
        <authorList>
            <person name="He Y."/>
            <person name="Tian X."/>
        </authorList>
    </citation>
    <scope>NUCLEOTIDE SEQUENCE</scope>
    <source>
        <strain evidence="3">DSM 19957</strain>
    </source>
</reference>